<evidence type="ECO:0000256" key="1">
    <source>
        <dbReference type="ARBA" id="ARBA00022490"/>
    </source>
</evidence>
<gene>
    <name evidence="4" type="ORF">UFOPK1722_01852</name>
</gene>
<dbReference type="HAMAP" id="MF_00074">
    <property type="entry name" value="16SrRNA_methyltr_G"/>
    <property type="match status" value="1"/>
</dbReference>
<dbReference type="CDD" id="cd02440">
    <property type="entry name" value="AdoMet_MTases"/>
    <property type="match status" value="1"/>
</dbReference>
<evidence type="ECO:0000313" key="4">
    <source>
        <dbReference type="EMBL" id="CAB4595216.1"/>
    </source>
</evidence>
<protein>
    <submittedName>
        <fullName evidence="4">Unannotated protein</fullName>
    </submittedName>
</protein>
<dbReference type="EMBL" id="CAEZTS010000224">
    <property type="protein sequence ID" value="CAB4595216.1"/>
    <property type="molecule type" value="Genomic_DNA"/>
</dbReference>
<proteinExistence type="inferred from homology"/>
<keyword evidence="1" id="KW-0963">Cytoplasm</keyword>
<dbReference type="InterPro" id="IPR003682">
    <property type="entry name" value="rRNA_ssu_MeTfrase_G"/>
</dbReference>
<dbReference type="Pfam" id="PF02527">
    <property type="entry name" value="GidB"/>
    <property type="match status" value="1"/>
</dbReference>
<organism evidence="4">
    <name type="scientific">freshwater metagenome</name>
    <dbReference type="NCBI Taxonomy" id="449393"/>
    <lineage>
        <taxon>unclassified sequences</taxon>
        <taxon>metagenomes</taxon>
        <taxon>ecological metagenomes</taxon>
    </lineage>
</organism>
<dbReference type="AlphaFoldDB" id="A0A6J6G1X3"/>
<evidence type="ECO:0000256" key="3">
    <source>
        <dbReference type="ARBA" id="ARBA00022679"/>
    </source>
</evidence>
<dbReference type="InterPro" id="IPR029063">
    <property type="entry name" value="SAM-dependent_MTases_sf"/>
</dbReference>
<accession>A0A6J6G1X3</accession>
<evidence type="ECO:0000256" key="2">
    <source>
        <dbReference type="ARBA" id="ARBA00022552"/>
    </source>
</evidence>
<dbReference type="Gene3D" id="3.40.50.150">
    <property type="entry name" value="Vaccinia Virus protein VP39"/>
    <property type="match status" value="1"/>
</dbReference>
<dbReference type="SUPFAM" id="SSF53335">
    <property type="entry name" value="S-adenosyl-L-methionine-dependent methyltransferases"/>
    <property type="match status" value="1"/>
</dbReference>
<dbReference type="GO" id="GO:0005829">
    <property type="term" value="C:cytosol"/>
    <property type="evidence" value="ECO:0007669"/>
    <property type="project" value="TreeGrafter"/>
</dbReference>
<reference evidence="4" key="1">
    <citation type="submission" date="2020-05" db="EMBL/GenBank/DDBJ databases">
        <authorList>
            <person name="Chiriac C."/>
            <person name="Salcher M."/>
            <person name="Ghai R."/>
            <person name="Kavagutti S V."/>
        </authorList>
    </citation>
    <scope>NUCLEOTIDE SEQUENCE</scope>
</reference>
<sequence length="181" mass="19342">MPALTPDNREKLIDALGEAQRIGMLGVRPLHDVVDHSLGFVTALPPSCRTVLDLGSGGGDPGLVIAMACPELQITLVDRRAKRTDLLVRLVGRLGIRDRVEVLEADVEDLPNRFPGRHWDVVTSRGFGPPDYTVGLAIPLVAPGGRILVSEPPQSDGARWSSVEGVVLQSITTGVAVLQPH</sequence>
<keyword evidence="3" id="KW-0808">Transferase</keyword>
<dbReference type="GO" id="GO:0070043">
    <property type="term" value="F:rRNA (guanine-N7-)-methyltransferase activity"/>
    <property type="evidence" value="ECO:0007669"/>
    <property type="project" value="TreeGrafter"/>
</dbReference>
<dbReference type="PANTHER" id="PTHR31760:SF0">
    <property type="entry name" value="S-ADENOSYL-L-METHIONINE-DEPENDENT METHYLTRANSFERASES SUPERFAMILY PROTEIN"/>
    <property type="match status" value="1"/>
</dbReference>
<dbReference type="PANTHER" id="PTHR31760">
    <property type="entry name" value="S-ADENOSYL-L-METHIONINE-DEPENDENT METHYLTRANSFERASES SUPERFAMILY PROTEIN"/>
    <property type="match status" value="1"/>
</dbReference>
<keyword evidence="2" id="KW-0698">rRNA processing</keyword>
<name>A0A6J6G1X3_9ZZZZ</name>